<name>A0A1M5QRH4_9FIRM</name>
<evidence type="ECO:0000259" key="4">
    <source>
        <dbReference type="PROSITE" id="PS51898"/>
    </source>
</evidence>
<dbReference type="PROSITE" id="PS51898">
    <property type="entry name" value="TYR_RECOMBINASE"/>
    <property type="match status" value="1"/>
</dbReference>
<keyword evidence="6" id="KW-1185">Reference proteome</keyword>
<dbReference type="AlphaFoldDB" id="A0A1M5QRH4"/>
<comment type="subcellular location">
    <subcellularLocation>
        <location evidence="1">Cytoplasm</location>
    </subcellularLocation>
</comment>
<organism evidence="5 6">
    <name type="scientific">Desulfosporosinus lacus DSM 15449</name>
    <dbReference type="NCBI Taxonomy" id="1121420"/>
    <lineage>
        <taxon>Bacteria</taxon>
        <taxon>Bacillati</taxon>
        <taxon>Bacillota</taxon>
        <taxon>Clostridia</taxon>
        <taxon>Eubacteriales</taxon>
        <taxon>Desulfitobacteriaceae</taxon>
        <taxon>Desulfosporosinus</taxon>
    </lineage>
</organism>
<dbReference type="PANTHER" id="PTHR30349">
    <property type="entry name" value="PHAGE INTEGRASE-RELATED"/>
    <property type="match status" value="1"/>
</dbReference>
<dbReference type="GO" id="GO:0006310">
    <property type="term" value="P:DNA recombination"/>
    <property type="evidence" value="ECO:0007669"/>
    <property type="project" value="UniProtKB-KW"/>
</dbReference>
<dbReference type="STRING" id="1121420.SAMN02746098_00338"/>
<dbReference type="Proteomes" id="UP000183954">
    <property type="component" value="Unassembled WGS sequence"/>
</dbReference>
<sequence length="448" mass="51981">MGVITARESRLGTIYEKYSSSGDLIQQTGAMGFIIKDKLERTHFILVDWNGIRIKDANKYLNVTLMNKSYKKRESAFTALKHLYAYVKIFNVSNYQKGLSEIELVNLTNFLKGGKKRGTIWDFDLGPIRRNETVNKYFAVYRDFYVKIFYIKDSTIQATYVVSYESGGGFLGHADKKTVEGFESNLKVFHTEELPEYITFEQYEMIIKVIEEKYTLREKVLINLMYRFGLRLGEALGLTFEDVRGNLLFIRNRFTDKPYQSAKSVMNIKSRDDYNDPTYHAKGNGGGFQEVVIDSEMSLLIEDYIDESRDPFLLSKYPKKRENYEKDAKADRVTDYQGQNYYIFINRGLYTPLSGKGWGDILKEIFKEVGLEPDVETKKKGLSHLFRHGYAMFRAHVMGHNEQELADDLRHSGTHTVMRYYKPNAKDRAVTLRKQNEAMKRGGISFGE</sequence>
<dbReference type="InterPro" id="IPR011010">
    <property type="entry name" value="DNA_brk_join_enz"/>
</dbReference>
<evidence type="ECO:0000256" key="1">
    <source>
        <dbReference type="ARBA" id="ARBA00004496"/>
    </source>
</evidence>
<dbReference type="PANTHER" id="PTHR30349:SF77">
    <property type="entry name" value="TYROSINE RECOMBINASE XERC"/>
    <property type="match status" value="1"/>
</dbReference>
<dbReference type="EMBL" id="FQXJ01000003">
    <property type="protein sequence ID" value="SHH16481.1"/>
    <property type="molecule type" value="Genomic_DNA"/>
</dbReference>
<keyword evidence="2" id="KW-0229">DNA integration</keyword>
<evidence type="ECO:0000313" key="6">
    <source>
        <dbReference type="Proteomes" id="UP000183954"/>
    </source>
</evidence>
<reference evidence="6" key="1">
    <citation type="submission" date="2016-11" db="EMBL/GenBank/DDBJ databases">
        <authorList>
            <person name="Varghese N."/>
            <person name="Submissions S."/>
        </authorList>
    </citation>
    <scope>NUCLEOTIDE SEQUENCE [LARGE SCALE GENOMIC DNA]</scope>
    <source>
        <strain evidence="6">DSM 15449</strain>
    </source>
</reference>
<dbReference type="Gene3D" id="1.10.443.10">
    <property type="entry name" value="Intergrase catalytic core"/>
    <property type="match status" value="1"/>
</dbReference>
<dbReference type="RefSeq" id="WP_073027360.1">
    <property type="nucleotide sequence ID" value="NZ_FQXJ01000003.1"/>
</dbReference>
<feature type="domain" description="Tyr recombinase" evidence="4">
    <location>
        <begin position="193"/>
        <end position="437"/>
    </location>
</feature>
<proteinExistence type="predicted"/>
<dbReference type="SUPFAM" id="SSF56349">
    <property type="entry name" value="DNA breaking-rejoining enzymes"/>
    <property type="match status" value="1"/>
</dbReference>
<dbReference type="InterPro" id="IPR013762">
    <property type="entry name" value="Integrase-like_cat_sf"/>
</dbReference>
<accession>A0A1M5QRH4</accession>
<gene>
    <name evidence="5" type="ORF">SAMN02746098_00338</name>
</gene>
<evidence type="ECO:0000256" key="3">
    <source>
        <dbReference type="ARBA" id="ARBA00023172"/>
    </source>
</evidence>
<dbReference type="CDD" id="cd00397">
    <property type="entry name" value="DNA_BRE_C"/>
    <property type="match status" value="1"/>
</dbReference>
<dbReference type="GO" id="GO:0003677">
    <property type="term" value="F:DNA binding"/>
    <property type="evidence" value="ECO:0007669"/>
    <property type="project" value="InterPro"/>
</dbReference>
<keyword evidence="3" id="KW-0233">DNA recombination</keyword>
<dbReference type="GO" id="GO:0015074">
    <property type="term" value="P:DNA integration"/>
    <property type="evidence" value="ECO:0007669"/>
    <property type="project" value="UniProtKB-KW"/>
</dbReference>
<evidence type="ECO:0000313" key="5">
    <source>
        <dbReference type="EMBL" id="SHH16481.1"/>
    </source>
</evidence>
<evidence type="ECO:0000256" key="2">
    <source>
        <dbReference type="ARBA" id="ARBA00022908"/>
    </source>
</evidence>
<dbReference type="InterPro" id="IPR050090">
    <property type="entry name" value="Tyrosine_recombinase_XerCD"/>
</dbReference>
<dbReference type="Pfam" id="PF00589">
    <property type="entry name" value="Phage_integrase"/>
    <property type="match status" value="1"/>
</dbReference>
<dbReference type="InterPro" id="IPR002104">
    <property type="entry name" value="Integrase_catalytic"/>
</dbReference>
<protein>
    <submittedName>
        <fullName evidence="5">Phage integrase family protein</fullName>
    </submittedName>
</protein>
<dbReference type="GO" id="GO:0005737">
    <property type="term" value="C:cytoplasm"/>
    <property type="evidence" value="ECO:0007669"/>
    <property type="project" value="UniProtKB-SubCell"/>
</dbReference>